<proteinExistence type="predicted"/>
<evidence type="ECO:0000256" key="4">
    <source>
        <dbReference type="ARBA" id="ARBA00022982"/>
    </source>
</evidence>
<evidence type="ECO:0000256" key="1">
    <source>
        <dbReference type="ARBA" id="ARBA00022448"/>
    </source>
</evidence>
<feature type="region of interest" description="Disordered" evidence="7">
    <location>
        <begin position="276"/>
        <end position="348"/>
    </location>
</feature>
<dbReference type="STRING" id="1379903.ATO8_00275"/>
<evidence type="ECO:0000256" key="7">
    <source>
        <dbReference type="SAM" id="MobiDB-lite"/>
    </source>
</evidence>
<dbReference type="PRINTS" id="PR00604">
    <property type="entry name" value="CYTCHRMECIAB"/>
</dbReference>
<keyword evidence="1" id="KW-0813">Transport</keyword>
<evidence type="ECO:0000256" key="2">
    <source>
        <dbReference type="ARBA" id="ARBA00022617"/>
    </source>
</evidence>
<dbReference type="PANTHER" id="PTHR11961">
    <property type="entry name" value="CYTOCHROME C"/>
    <property type="match status" value="1"/>
</dbReference>
<dbReference type="Proteomes" id="UP000019063">
    <property type="component" value="Unassembled WGS sequence"/>
</dbReference>
<evidence type="ECO:0000313" key="10">
    <source>
        <dbReference type="Proteomes" id="UP000019063"/>
    </source>
</evidence>
<evidence type="ECO:0000259" key="8">
    <source>
        <dbReference type="PROSITE" id="PS51007"/>
    </source>
</evidence>
<feature type="compositionally biased region" description="Low complexity" evidence="7">
    <location>
        <begin position="287"/>
        <end position="296"/>
    </location>
</feature>
<dbReference type="SUPFAM" id="SSF46626">
    <property type="entry name" value="Cytochrome c"/>
    <property type="match status" value="2"/>
</dbReference>
<sequence>MPTLGGIAATLAGAYILADQFVVDVPAPARGAFEIVPAANAQEASTPDGAADAARTDDTTATARADAGDAAPEAEMHTASAEADGSGAAASSHEGGYGLGRPALDEEIAAWDIDIRPDGQGLPRGEGDVWTGEELFVAQCAMCHGDFGEGAGRWPQLALGMGTLTSNDPVKTVGSYWPYLSTVWDYVHRAMPFGNAQSLSDDEVYAITAYILYLNEIVEDDFVLSSDSFAEVEMPNAGAFYMDDRAETELPEFSREVCMENCKEDVKITMRARVLDVTPEGGDDTENAPNEAPAPEEAMDGGDHAASDEASADDAAPAVEQQTETAQADTGGAAPESASTSETEDAPEDIRIVAADPALIADGAKVFRKCQACHQVGADASNRVGPQLNGLLGRTVGSAEGFSYSNTFEKAHDAGEVWTAEHLAEFLADPRGTYTGTKMSFAGLKDDADIEAVTAYIEAEGAE</sequence>
<dbReference type="eggNOG" id="COG2010">
    <property type="taxonomic scope" value="Bacteria"/>
</dbReference>
<dbReference type="PATRIC" id="fig|1317118.6.peg.56"/>
<protein>
    <submittedName>
        <fullName evidence="9">Sulfite oxidase cytochrome subunit</fullName>
    </submittedName>
</protein>
<name>W4HPE4_9RHOB</name>
<keyword evidence="4" id="KW-0249">Electron transport</keyword>
<gene>
    <name evidence="9" type="ORF">ATO8_00275</name>
</gene>
<dbReference type="GO" id="GO:0046872">
    <property type="term" value="F:metal ion binding"/>
    <property type="evidence" value="ECO:0007669"/>
    <property type="project" value="UniProtKB-KW"/>
</dbReference>
<dbReference type="EMBL" id="AQQW01000001">
    <property type="protein sequence ID" value="ETW14298.1"/>
    <property type="molecule type" value="Genomic_DNA"/>
</dbReference>
<dbReference type="AlphaFoldDB" id="W4HPE4"/>
<feature type="region of interest" description="Disordered" evidence="7">
    <location>
        <begin position="41"/>
        <end position="97"/>
    </location>
</feature>
<dbReference type="Gene3D" id="1.10.760.10">
    <property type="entry name" value="Cytochrome c-like domain"/>
    <property type="match status" value="2"/>
</dbReference>
<dbReference type="Pfam" id="PF00034">
    <property type="entry name" value="Cytochrom_C"/>
    <property type="match status" value="2"/>
</dbReference>
<dbReference type="GO" id="GO:0009055">
    <property type="term" value="F:electron transfer activity"/>
    <property type="evidence" value="ECO:0007669"/>
    <property type="project" value="InterPro"/>
</dbReference>
<dbReference type="eggNOG" id="COG3474">
    <property type="taxonomic scope" value="Bacteria"/>
</dbReference>
<dbReference type="InterPro" id="IPR009056">
    <property type="entry name" value="Cyt_c-like_dom"/>
</dbReference>
<dbReference type="InterPro" id="IPR002327">
    <property type="entry name" value="Cyt_c_1A/1B"/>
</dbReference>
<evidence type="ECO:0000256" key="6">
    <source>
        <dbReference type="PROSITE-ProRule" id="PRU00433"/>
    </source>
</evidence>
<keyword evidence="2 6" id="KW-0349">Heme</keyword>
<dbReference type="GO" id="GO:0020037">
    <property type="term" value="F:heme binding"/>
    <property type="evidence" value="ECO:0007669"/>
    <property type="project" value="InterPro"/>
</dbReference>
<evidence type="ECO:0000256" key="5">
    <source>
        <dbReference type="ARBA" id="ARBA00023004"/>
    </source>
</evidence>
<keyword evidence="10" id="KW-1185">Reference proteome</keyword>
<accession>W4HPE4</accession>
<organism evidence="9 10">
    <name type="scientific">Roseivivax marinus</name>
    <dbReference type="NCBI Taxonomy" id="1379903"/>
    <lineage>
        <taxon>Bacteria</taxon>
        <taxon>Pseudomonadati</taxon>
        <taxon>Pseudomonadota</taxon>
        <taxon>Alphaproteobacteria</taxon>
        <taxon>Rhodobacterales</taxon>
        <taxon>Roseobacteraceae</taxon>
        <taxon>Roseivivax</taxon>
    </lineage>
</organism>
<dbReference type="PROSITE" id="PS51007">
    <property type="entry name" value="CYTC"/>
    <property type="match status" value="2"/>
</dbReference>
<feature type="domain" description="Cytochrome c" evidence="8">
    <location>
        <begin position="358"/>
        <end position="461"/>
    </location>
</feature>
<evidence type="ECO:0000256" key="3">
    <source>
        <dbReference type="ARBA" id="ARBA00022723"/>
    </source>
</evidence>
<dbReference type="InterPro" id="IPR036909">
    <property type="entry name" value="Cyt_c-like_dom_sf"/>
</dbReference>
<comment type="caution">
    <text evidence="9">The sequence shown here is derived from an EMBL/GenBank/DDBJ whole genome shotgun (WGS) entry which is preliminary data.</text>
</comment>
<evidence type="ECO:0000313" key="9">
    <source>
        <dbReference type="EMBL" id="ETW14298.1"/>
    </source>
</evidence>
<keyword evidence="5 6" id="KW-0408">Iron</keyword>
<keyword evidence="3 6" id="KW-0479">Metal-binding</keyword>
<feature type="compositionally biased region" description="Low complexity" evidence="7">
    <location>
        <begin position="46"/>
        <end position="94"/>
    </location>
</feature>
<reference evidence="9 10" key="1">
    <citation type="journal article" date="2014" name="Antonie Van Leeuwenhoek">
        <title>Roseivivax atlanticus sp. nov., isolated from surface seawater of the Atlantic Ocean.</title>
        <authorList>
            <person name="Li G."/>
            <person name="Lai Q."/>
            <person name="Liu X."/>
            <person name="Sun F."/>
            <person name="Shao Z."/>
        </authorList>
    </citation>
    <scope>NUCLEOTIDE SEQUENCE [LARGE SCALE GENOMIC DNA]</scope>
    <source>
        <strain evidence="9 10">22II-s10s</strain>
    </source>
</reference>
<feature type="domain" description="Cytochrome c" evidence="8">
    <location>
        <begin position="127"/>
        <end position="215"/>
    </location>
</feature>